<dbReference type="EMBL" id="FXXQ01000011">
    <property type="protein sequence ID" value="SMX25026.1"/>
    <property type="molecule type" value="Genomic_DNA"/>
</dbReference>
<name>A0A238J2Z0_9RHOB</name>
<dbReference type="PANTHER" id="PTHR30502:SF0">
    <property type="entry name" value="PHOSPHOENOLPYRUVATE CARBOXYLASE FAMILY PROTEIN"/>
    <property type="match status" value="1"/>
</dbReference>
<gene>
    <name evidence="5" type="primary">hpcH_2</name>
    <name evidence="5" type="ORF">BOA8489_03160</name>
</gene>
<dbReference type="GO" id="GO:0046872">
    <property type="term" value="F:metal ion binding"/>
    <property type="evidence" value="ECO:0007669"/>
    <property type="project" value="UniProtKB-KW"/>
</dbReference>
<dbReference type="InterPro" id="IPR005000">
    <property type="entry name" value="Aldolase/citrate-lyase_domain"/>
</dbReference>
<dbReference type="InterPro" id="IPR040442">
    <property type="entry name" value="Pyrv_kinase-like_dom_sf"/>
</dbReference>
<dbReference type="Proteomes" id="UP000201838">
    <property type="component" value="Unassembled WGS sequence"/>
</dbReference>
<protein>
    <submittedName>
        <fullName evidence="5">4-hydroxy-2-oxo-heptane-1,7-dioate aldolase</fullName>
        <ecNumber evidence="5">4.1.2.52</ecNumber>
    </submittedName>
</protein>
<dbReference type="Gene3D" id="3.20.20.60">
    <property type="entry name" value="Phosphoenolpyruvate-binding domains"/>
    <property type="match status" value="1"/>
</dbReference>
<keyword evidence="2" id="KW-0479">Metal-binding</keyword>
<accession>A0A238J2Z0</accession>
<evidence type="ECO:0000256" key="1">
    <source>
        <dbReference type="ARBA" id="ARBA00005568"/>
    </source>
</evidence>
<dbReference type="InterPro" id="IPR015813">
    <property type="entry name" value="Pyrv/PenolPyrv_kinase-like_dom"/>
</dbReference>
<organism evidence="5 6">
    <name type="scientific">Boseongicola aestuarii</name>
    <dbReference type="NCBI Taxonomy" id="1470561"/>
    <lineage>
        <taxon>Bacteria</taxon>
        <taxon>Pseudomonadati</taxon>
        <taxon>Pseudomonadota</taxon>
        <taxon>Alphaproteobacteria</taxon>
        <taxon>Rhodobacterales</taxon>
        <taxon>Paracoccaceae</taxon>
        <taxon>Boseongicola</taxon>
    </lineage>
</organism>
<evidence type="ECO:0000313" key="6">
    <source>
        <dbReference type="Proteomes" id="UP000201838"/>
    </source>
</evidence>
<reference evidence="5 6" key="1">
    <citation type="submission" date="2017-05" db="EMBL/GenBank/DDBJ databases">
        <authorList>
            <person name="Song R."/>
            <person name="Chenine A.L."/>
            <person name="Ruprecht R.M."/>
        </authorList>
    </citation>
    <scope>NUCLEOTIDE SEQUENCE [LARGE SCALE GENOMIC DNA]</scope>
    <source>
        <strain evidence="5 6">CECT 8489</strain>
    </source>
</reference>
<keyword evidence="6" id="KW-1185">Reference proteome</keyword>
<comment type="similarity">
    <text evidence="1">Belongs to the HpcH/HpaI aldolase family.</text>
</comment>
<dbReference type="EC" id="4.1.2.52" evidence="5"/>
<sequence length="269" mass="28476">MQKNKLKQLWAAGKPAMNGWCSIGNPLTAEIMAAQGYDSVTIDIQHGALDYGDALPMFQAMRSSGATLMARVPWLDPGYIMKMLDAGAMGIICPMINNRTEAEEFVSYMRYPPLGQRSFGPTRAAVAMPGYGVAANGEVLALAMIETAEGMENLDEIAATPGLDGIYVGPADLTLGTQKGRLPPGFDRQEPEMIALIKQITEACKANGIAACLHCGSTDYAAQAIGWGYNLTTVGGDTRLLAGAAGASVAVWRELNGRDGDTDGDEGMY</sequence>
<dbReference type="PANTHER" id="PTHR30502">
    <property type="entry name" value="2-KETO-3-DEOXY-L-RHAMNONATE ALDOLASE"/>
    <property type="match status" value="1"/>
</dbReference>
<evidence type="ECO:0000256" key="3">
    <source>
        <dbReference type="ARBA" id="ARBA00023239"/>
    </source>
</evidence>
<proteinExistence type="inferred from homology"/>
<dbReference type="Pfam" id="PF03328">
    <property type="entry name" value="HpcH_HpaI"/>
    <property type="match status" value="1"/>
</dbReference>
<dbReference type="GO" id="GO:0005737">
    <property type="term" value="C:cytoplasm"/>
    <property type="evidence" value="ECO:0007669"/>
    <property type="project" value="TreeGrafter"/>
</dbReference>
<evidence type="ECO:0000313" key="5">
    <source>
        <dbReference type="EMBL" id="SMX25026.1"/>
    </source>
</evidence>
<dbReference type="InterPro" id="IPR050251">
    <property type="entry name" value="HpcH-HpaI_aldolase"/>
</dbReference>
<dbReference type="GO" id="GO:0016832">
    <property type="term" value="F:aldehyde-lyase activity"/>
    <property type="evidence" value="ECO:0007669"/>
    <property type="project" value="TreeGrafter"/>
</dbReference>
<dbReference type="AlphaFoldDB" id="A0A238J2Z0"/>
<dbReference type="OrthoDB" id="9802624at2"/>
<dbReference type="SUPFAM" id="SSF51621">
    <property type="entry name" value="Phosphoenolpyruvate/pyruvate domain"/>
    <property type="match status" value="1"/>
</dbReference>
<evidence type="ECO:0000256" key="2">
    <source>
        <dbReference type="ARBA" id="ARBA00022723"/>
    </source>
</evidence>
<evidence type="ECO:0000259" key="4">
    <source>
        <dbReference type="Pfam" id="PF03328"/>
    </source>
</evidence>
<keyword evidence="3 5" id="KW-0456">Lyase</keyword>
<feature type="domain" description="HpcH/HpaI aldolase/citrate lyase" evidence="4">
    <location>
        <begin position="20"/>
        <end position="242"/>
    </location>
</feature>